<evidence type="ECO:0000259" key="8">
    <source>
        <dbReference type="PROSITE" id="PS50011"/>
    </source>
</evidence>
<evidence type="ECO:0000313" key="9">
    <source>
        <dbReference type="EMBL" id="GMI26388.1"/>
    </source>
</evidence>
<dbReference type="Proteomes" id="UP001165060">
    <property type="component" value="Unassembled WGS sequence"/>
</dbReference>
<keyword evidence="2" id="KW-0067">ATP-binding</keyword>
<dbReference type="SUPFAM" id="SSF56112">
    <property type="entry name" value="Protein kinase-like (PK-like)"/>
    <property type="match status" value="1"/>
</dbReference>
<sequence>MKKKPSSLASPHPSHHLPHGTPSSAPPAPAPETLLTFLSDSVYKEVSRRSGLSAIESAKRCLITRTRVPKQSVPPSSREEWSELPDNLEHLWKLQCSTPAGFAALKAQVGNAFNAVKPPPAPLAAPPPASLSPMIPRTPAIQLLLGDAYGRVQGELAKRAAEELDVNVTAPAGIQGAKKVYFVPNNHNQTAVANLASSYISQLDRGNYWLRVDEVGEAEVAQLGPGFAAMFRARTGRPVRVECDYKPERAEDTYFDPDSGKTIYGVYVQCDLSEAELFKAEIRARLEAAPATFVEASAARAYSNQADAFLSANHSVTLSRDSFDAVAIRQAPPPLLSSSSSSPNLPPSYTSDVAAFAQDLVLASSAHAERRILFSAPSNVALSPCPSTPFVASSPFKPAVPHWITASPRASIVVARLKLPLPVSWHAADLALRHLAASLAPPASAAAAKRAVAAATVLSAKLRKAHKNYHKPDSAFPSDIAAALYAPDDPTSSSSSPPSAEEEEEIAAVMGLERTLLESLSFNVCMPDYAAASSMVHKFYLRWLQPGLKQSGRDLEARLSAAIGASFANFALSPQVLCGLDKIGAGSYCEILVTALAAVAAKCAKALKMDEVALSDFGGKLLDLYSEIPLPRSKTYHTPGDFVCRLLDIAKVMDRMFRENTDYKDSARKNPTHQKEFRHVWGMLYDDNGSSLAHFLVPRPGAPVFSRVPRAPLANKGGKILTRTLYTGATAAATADDLRTLASLAAHHAVDAYVDQDGYLCVSGPPSAVRVVSRIFSGHLRKTSAGPATSPPFFSDSLSTPSDSATQAAAALLSQLPAGRVVELNALTEERQLPRSKLPAALRPHFPPATVEGTHASLTSLPCFNPAYKDLDEQVRVMKAQHQEGGGVEATVFVSSVPWPSVKAQKTERKMLKKERETRAKRQREKDKRYPASLPSASSMTMGVSMAGLQELQMGHDVHSGCGGYGNEHFVNAVGVISEDGVGREGGDGEEEEEEEELSSEGLIASPLPYTLESTQGMPTPHPVVLKHWLYDLLKIASHLHSRNILMRTFDLASIAISPSGGLKLLSLSSCQAEPNLRSVKDFASSSFVKEQDPDKLDAMEGSGALRYTAPEMLLGSQKFTSRTDAWGVCAALANLLVGKKMINGRNRVETLKAAMKIVGSVNSTNFPKGKEFPCFKLSRSKDDKAKQSGDRPAYKSYKPGVGKAIINIMERNGGSEEGYETTVEVLEKGLVLDPNHRASVNDMLKMDIFADIADGGDSDEFETEWLKMRMALSAKLPPNEFPGERQAAEMWRAVTSGSSADMGDDDLYGDLLVPTQAKRGYDGAFQGNGAARGEQKRNRPSYQ</sequence>
<keyword evidence="10" id="KW-1185">Reference proteome</keyword>
<feature type="region of interest" description="Disordered" evidence="7">
    <location>
        <begin position="905"/>
        <end position="939"/>
    </location>
</feature>
<dbReference type="SMART" id="SM00220">
    <property type="entry name" value="S_TKc"/>
    <property type="match status" value="1"/>
</dbReference>
<evidence type="ECO:0000256" key="7">
    <source>
        <dbReference type="SAM" id="MobiDB-lite"/>
    </source>
</evidence>
<dbReference type="InterPro" id="IPR000719">
    <property type="entry name" value="Prot_kinase_dom"/>
</dbReference>
<evidence type="ECO:0000256" key="1">
    <source>
        <dbReference type="ARBA" id="ARBA00022741"/>
    </source>
</evidence>
<organism evidence="9 10">
    <name type="scientific">Tetraparma gracilis</name>
    <dbReference type="NCBI Taxonomy" id="2962635"/>
    <lineage>
        <taxon>Eukaryota</taxon>
        <taxon>Sar</taxon>
        <taxon>Stramenopiles</taxon>
        <taxon>Ochrophyta</taxon>
        <taxon>Bolidophyceae</taxon>
        <taxon>Parmales</taxon>
        <taxon>Triparmaceae</taxon>
        <taxon>Tetraparma</taxon>
    </lineage>
</organism>
<gene>
    <name evidence="9" type="ORF">TeGR_g8268</name>
</gene>
<comment type="subunit">
    <text evidence="3">May form a complex composed of at least the catalytic subunit CRK2 and a cyclin.</text>
</comment>
<evidence type="ECO:0000256" key="2">
    <source>
        <dbReference type="ARBA" id="ARBA00022840"/>
    </source>
</evidence>
<evidence type="ECO:0000313" key="10">
    <source>
        <dbReference type="Proteomes" id="UP001165060"/>
    </source>
</evidence>
<feature type="region of interest" description="Disordered" evidence="7">
    <location>
        <begin position="1320"/>
        <end position="1344"/>
    </location>
</feature>
<dbReference type="EMBL" id="BRYB01002847">
    <property type="protein sequence ID" value="GMI26388.1"/>
    <property type="molecule type" value="Genomic_DNA"/>
</dbReference>
<comment type="caution">
    <text evidence="9">The sequence shown here is derived from an EMBL/GenBank/DDBJ whole genome shotgun (WGS) entry which is preliminary data.</text>
</comment>
<feature type="region of interest" description="Disordered" evidence="7">
    <location>
        <begin position="981"/>
        <end position="1001"/>
    </location>
</feature>
<accession>A0ABQ6MHW5</accession>
<dbReference type="PROSITE" id="PS50011">
    <property type="entry name" value="PROTEIN_KINASE_DOM"/>
    <property type="match status" value="1"/>
</dbReference>
<feature type="region of interest" description="Disordered" evidence="7">
    <location>
        <begin position="1"/>
        <end position="32"/>
    </location>
</feature>
<dbReference type="Pfam" id="PF00069">
    <property type="entry name" value="Pkinase"/>
    <property type="match status" value="1"/>
</dbReference>
<dbReference type="Gene3D" id="1.10.510.10">
    <property type="entry name" value="Transferase(Phosphotransferase) domain 1"/>
    <property type="match status" value="1"/>
</dbReference>
<evidence type="ECO:0000256" key="5">
    <source>
        <dbReference type="ARBA" id="ARBA00041902"/>
    </source>
</evidence>
<evidence type="ECO:0000256" key="3">
    <source>
        <dbReference type="ARBA" id="ARBA00038543"/>
    </source>
</evidence>
<dbReference type="InterPro" id="IPR011009">
    <property type="entry name" value="Kinase-like_dom_sf"/>
</dbReference>
<protein>
    <recommendedName>
        <fullName evidence="4">Cyclin-dependent kinase 2 homolog</fullName>
    </recommendedName>
    <alternativeName>
        <fullName evidence="5">Cell division control protein 2 homolog</fullName>
    </alternativeName>
    <alternativeName>
        <fullName evidence="6">cdc2-related kinase 2</fullName>
    </alternativeName>
</protein>
<evidence type="ECO:0000256" key="6">
    <source>
        <dbReference type="ARBA" id="ARBA00042858"/>
    </source>
</evidence>
<evidence type="ECO:0000256" key="4">
    <source>
        <dbReference type="ARBA" id="ARBA00039612"/>
    </source>
</evidence>
<proteinExistence type="predicted"/>
<dbReference type="PANTHER" id="PTHR24056">
    <property type="entry name" value="CELL DIVISION PROTEIN KINASE"/>
    <property type="match status" value="1"/>
</dbReference>
<name>A0ABQ6MHW5_9STRA</name>
<feature type="compositionally biased region" description="Low complexity" evidence="7">
    <location>
        <begin position="1"/>
        <end position="12"/>
    </location>
</feature>
<feature type="compositionally biased region" description="Basic and acidic residues" evidence="7">
    <location>
        <begin position="905"/>
        <end position="930"/>
    </location>
</feature>
<feature type="domain" description="Protein kinase" evidence="8">
    <location>
        <begin position="878"/>
        <end position="1250"/>
    </location>
</feature>
<feature type="compositionally biased region" description="Acidic residues" evidence="7">
    <location>
        <begin position="988"/>
        <end position="999"/>
    </location>
</feature>
<reference evidence="9 10" key="1">
    <citation type="journal article" date="2023" name="Commun. Biol.">
        <title>Genome analysis of Parmales, the sister group of diatoms, reveals the evolutionary specialization of diatoms from phago-mixotrophs to photoautotrophs.</title>
        <authorList>
            <person name="Ban H."/>
            <person name="Sato S."/>
            <person name="Yoshikawa S."/>
            <person name="Yamada K."/>
            <person name="Nakamura Y."/>
            <person name="Ichinomiya M."/>
            <person name="Sato N."/>
            <person name="Blanc-Mathieu R."/>
            <person name="Endo H."/>
            <person name="Kuwata A."/>
            <person name="Ogata H."/>
        </authorList>
    </citation>
    <scope>NUCLEOTIDE SEQUENCE [LARGE SCALE GENOMIC DNA]</scope>
</reference>
<dbReference type="InterPro" id="IPR050108">
    <property type="entry name" value="CDK"/>
</dbReference>
<keyword evidence="1" id="KW-0547">Nucleotide-binding</keyword>